<dbReference type="PANTHER" id="PTHR43003">
    <property type="entry name" value="DNA-3-METHYLADENINE GLYCOSYLASE"/>
    <property type="match status" value="1"/>
</dbReference>
<dbReference type="GO" id="GO:0043916">
    <property type="term" value="F:DNA-7-methylguanine glycosylase activity"/>
    <property type="evidence" value="ECO:0007669"/>
    <property type="project" value="TreeGrafter"/>
</dbReference>
<dbReference type="Proteomes" id="UP000539313">
    <property type="component" value="Unassembled WGS sequence"/>
</dbReference>
<protein>
    <submittedName>
        <fullName evidence="3">3-methyladenine DNA glycosylase/8-oxoguanine DNA glycosylase</fullName>
    </submittedName>
</protein>
<dbReference type="InterPro" id="IPR051912">
    <property type="entry name" value="Alkylbase_DNA_Glycosylase/TA"/>
</dbReference>
<evidence type="ECO:0000313" key="4">
    <source>
        <dbReference type="Proteomes" id="UP000539313"/>
    </source>
</evidence>
<gene>
    <name evidence="3" type="ORF">HNR21_006804</name>
</gene>
<dbReference type="Gene3D" id="1.10.340.30">
    <property type="entry name" value="Hypothetical protein, domain 2"/>
    <property type="match status" value="1"/>
</dbReference>
<dbReference type="InterPro" id="IPR011257">
    <property type="entry name" value="DNA_glycosylase"/>
</dbReference>
<dbReference type="EMBL" id="JACJII010000001">
    <property type="protein sequence ID" value="MBA9007922.1"/>
    <property type="molecule type" value="Genomic_DNA"/>
</dbReference>
<reference evidence="3 4" key="1">
    <citation type="submission" date="2020-08" db="EMBL/GenBank/DDBJ databases">
        <title>Sequencing the genomes of 1000 actinobacteria strains.</title>
        <authorList>
            <person name="Klenk H.-P."/>
        </authorList>
    </citation>
    <scope>NUCLEOTIDE SEQUENCE [LARGE SCALE GENOMIC DNA]</scope>
    <source>
        <strain evidence="3 4">DSM 45823</strain>
    </source>
</reference>
<dbReference type="GO" id="GO:0032131">
    <property type="term" value="F:alkylated DNA binding"/>
    <property type="evidence" value="ECO:0007669"/>
    <property type="project" value="TreeGrafter"/>
</dbReference>
<keyword evidence="1" id="KW-0227">DNA damage</keyword>
<organism evidence="3 4">
    <name type="scientific">Thermomonospora cellulosilytica</name>
    <dbReference type="NCBI Taxonomy" id="1411118"/>
    <lineage>
        <taxon>Bacteria</taxon>
        <taxon>Bacillati</taxon>
        <taxon>Actinomycetota</taxon>
        <taxon>Actinomycetes</taxon>
        <taxon>Streptosporangiales</taxon>
        <taxon>Thermomonosporaceae</taxon>
        <taxon>Thermomonospora</taxon>
    </lineage>
</organism>
<dbReference type="SUPFAM" id="SSF48150">
    <property type="entry name" value="DNA-glycosylase"/>
    <property type="match status" value="1"/>
</dbReference>
<dbReference type="GO" id="GO:0006307">
    <property type="term" value="P:DNA alkylation repair"/>
    <property type="evidence" value="ECO:0007669"/>
    <property type="project" value="TreeGrafter"/>
</dbReference>
<sequence>MTGGRTRVWRPPWPLDVAATLSPHRRGGHDPAYRVTPDGAVWRASFTPDGPGTLRVLARAGEVEATAWGPGADWLLDGLPELLGSADEPGGLRPVHPVVAECLARGEGMRIGRTRRVFEALVPAVLEQKVVSIEAWRAWGYLLRRFGEPAPGAPGMRVPPPPAVWARIPSWEWHRAGAEAVRARTVMNAARVAAQLERDPSERRLRSLPGIGVWTAAEIRQRAAGDPDAVSVGDYNLPGLVGWALAGRKVDDAGMLALLEPYAGHRYRVTRLLELSGRRPPRRGPRMSVRDYRSF</sequence>
<keyword evidence="4" id="KW-1185">Reference proteome</keyword>
<dbReference type="GO" id="GO:0032993">
    <property type="term" value="C:protein-DNA complex"/>
    <property type="evidence" value="ECO:0007669"/>
    <property type="project" value="TreeGrafter"/>
</dbReference>
<dbReference type="PANTHER" id="PTHR43003:SF6">
    <property type="entry name" value="DNA GLYCOSYLASE"/>
    <property type="match status" value="1"/>
</dbReference>
<dbReference type="RefSeq" id="WP_182708328.1">
    <property type="nucleotide sequence ID" value="NZ_JACJII010000001.1"/>
</dbReference>
<evidence type="ECO:0000256" key="1">
    <source>
        <dbReference type="ARBA" id="ARBA00022763"/>
    </source>
</evidence>
<dbReference type="GO" id="GO:0005737">
    <property type="term" value="C:cytoplasm"/>
    <property type="evidence" value="ECO:0007669"/>
    <property type="project" value="TreeGrafter"/>
</dbReference>
<dbReference type="AlphaFoldDB" id="A0A7W3RCC0"/>
<comment type="caution">
    <text evidence="3">The sequence shown here is derived from an EMBL/GenBank/DDBJ whole genome shotgun (WGS) entry which is preliminary data.</text>
</comment>
<proteinExistence type="predicted"/>
<evidence type="ECO:0000313" key="3">
    <source>
        <dbReference type="EMBL" id="MBA9007922.1"/>
    </source>
</evidence>
<accession>A0A7W3RCC0</accession>
<evidence type="ECO:0000256" key="2">
    <source>
        <dbReference type="ARBA" id="ARBA00023204"/>
    </source>
</evidence>
<name>A0A7W3RCC0_9ACTN</name>
<dbReference type="GO" id="GO:0008725">
    <property type="term" value="F:DNA-3-methyladenine glycosylase activity"/>
    <property type="evidence" value="ECO:0007669"/>
    <property type="project" value="TreeGrafter"/>
</dbReference>
<dbReference type="GO" id="GO:0006285">
    <property type="term" value="P:base-excision repair, AP site formation"/>
    <property type="evidence" value="ECO:0007669"/>
    <property type="project" value="TreeGrafter"/>
</dbReference>
<keyword evidence="2" id="KW-0234">DNA repair</keyword>